<evidence type="ECO:0000313" key="3">
    <source>
        <dbReference type="Proteomes" id="UP000265618"/>
    </source>
</evidence>
<feature type="region of interest" description="Disordered" evidence="1">
    <location>
        <begin position="1"/>
        <end position="21"/>
    </location>
</feature>
<dbReference type="AlphaFoldDB" id="A0A9K3D8B9"/>
<reference evidence="2 3" key="1">
    <citation type="journal article" date="2018" name="PLoS ONE">
        <title>The draft genome of Kipferlia bialata reveals reductive genome evolution in fornicate parasites.</title>
        <authorList>
            <person name="Tanifuji G."/>
            <person name="Takabayashi S."/>
            <person name="Kume K."/>
            <person name="Takagi M."/>
            <person name="Nakayama T."/>
            <person name="Kamikawa R."/>
            <person name="Inagaki Y."/>
            <person name="Hashimoto T."/>
        </authorList>
    </citation>
    <scope>NUCLEOTIDE SEQUENCE [LARGE SCALE GENOMIC DNA]</scope>
    <source>
        <strain evidence="2">NY0173</strain>
    </source>
</reference>
<gene>
    <name evidence="2" type="ORF">KIPB_014092</name>
</gene>
<dbReference type="Proteomes" id="UP000265618">
    <property type="component" value="Unassembled WGS sequence"/>
</dbReference>
<evidence type="ECO:0000313" key="2">
    <source>
        <dbReference type="EMBL" id="GIQ91038.1"/>
    </source>
</evidence>
<sequence length="21" mass="2167">MESTSRSAGNVQGRSALMIAT</sequence>
<evidence type="ECO:0000256" key="1">
    <source>
        <dbReference type="SAM" id="MobiDB-lite"/>
    </source>
</evidence>
<dbReference type="EMBL" id="BDIP01007052">
    <property type="protein sequence ID" value="GIQ91038.1"/>
    <property type="molecule type" value="Genomic_DNA"/>
</dbReference>
<keyword evidence="3" id="KW-1185">Reference proteome</keyword>
<protein>
    <submittedName>
        <fullName evidence="2">Uncharacterized protein</fullName>
    </submittedName>
</protein>
<comment type="caution">
    <text evidence="2">The sequence shown here is derived from an EMBL/GenBank/DDBJ whole genome shotgun (WGS) entry which is preliminary data.</text>
</comment>
<organism evidence="2 3">
    <name type="scientific">Kipferlia bialata</name>
    <dbReference type="NCBI Taxonomy" id="797122"/>
    <lineage>
        <taxon>Eukaryota</taxon>
        <taxon>Metamonada</taxon>
        <taxon>Carpediemonas-like organisms</taxon>
        <taxon>Kipferlia</taxon>
    </lineage>
</organism>
<feature type="compositionally biased region" description="Polar residues" evidence="1">
    <location>
        <begin position="1"/>
        <end position="13"/>
    </location>
</feature>
<name>A0A9K3D8B9_9EUKA</name>
<accession>A0A9K3D8B9</accession>
<feature type="non-terminal residue" evidence="2">
    <location>
        <position position="21"/>
    </location>
</feature>
<proteinExistence type="predicted"/>